<proteinExistence type="predicted"/>
<keyword evidence="2" id="KW-1185">Reference proteome</keyword>
<sequence>MSRGQTPRQSLDEIWNAILPALSQLFDPTRDSKGSQPILPLESQMYMQTHTACFNLVCSPPHPKDLSLPDLQNTVLAPFASDRRSSKLRSMHFYERLDAYFAGVWKEDAEEQALVWGYRKGADKLSEFKAYAEVGSDLTRVVPIYATALRVDFVEQLDLDAALTDSSVTVEYQEAR</sequence>
<dbReference type="Proteomes" id="UP001383192">
    <property type="component" value="Unassembled WGS sequence"/>
</dbReference>
<name>A0AAW0DRF8_9AGAR</name>
<dbReference type="AlphaFoldDB" id="A0AAW0DRF8"/>
<organism evidence="1 2">
    <name type="scientific">Paramarasmius palmivorus</name>
    <dbReference type="NCBI Taxonomy" id="297713"/>
    <lineage>
        <taxon>Eukaryota</taxon>
        <taxon>Fungi</taxon>
        <taxon>Dikarya</taxon>
        <taxon>Basidiomycota</taxon>
        <taxon>Agaricomycotina</taxon>
        <taxon>Agaricomycetes</taxon>
        <taxon>Agaricomycetidae</taxon>
        <taxon>Agaricales</taxon>
        <taxon>Marasmiineae</taxon>
        <taxon>Marasmiaceae</taxon>
        <taxon>Paramarasmius</taxon>
    </lineage>
</organism>
<evidence type="ECO:0000313" key="1">
    <source>
        <dbReference type="EMBL" id="KAK7053037.1"/>
    </source>
</evidence>
<comment type="caution">
    <text evidence="1">The sequence shown here is derived from an EMBL/GenBank/DDBJ whole genome shotgun (WGS) entry which is preliminary data.</text>
</comment>
<reference evidence="1 2" key="1">
    <citation type="submission" date="2024-01" db="EMBL/GenBank/DDBJ databases">
        <title>A draft genome for a cacao thread blight-causing isolate of Paramarasmius palmivorus.</title>
        <authorList>
            <person name="Baruah I.K."/>
            <person name="Bukari Y."/>
            <person name="Amoako-Attah I."/>
            <person name="Meinhardt L.W."/>
            <person name="Bailey B.A."/>
            <person name="Cohen S.P."/>
        </authorList>
    </citation>
    <scope>NUCLEOTIDE SEQUENCE [LARGE SCALE GENOMIC DNA]</scope>
    <source>
        <strain evidence="1 2">GH-12</strain>
    </source>
</reference>
<protein>
    <submittedName>
        <fullName evidence="1">Uncharacterized protein</fullName>
    </submittedName>
</protein>
<accession>A0AAW0DRF8</accession>
<gene>
    <name evidence="1" type="ORF">VNI00_004358</name>
</gene>
<dbReference type="EMBL" id="JAYKXP010000011">
    <property type="protein sequence ID" value="KAK7053037.1"/>
    <property type="molecule type" value="Genomic_DNA"/>
</dbReference>
<evidence type="ECO:0000313" key="2">
    <source>
        <dbReference type="Proteomes" id="UP001383192"/>
    </source>
</evidence>